<evidence type="ECO:0000259" key="8">
    <source>
        <dbReference type="Pfam" id="PF12704"/>
    </source>
</evidence>
<evidence type="ECO:0000256" key="1">
    <source>
        <dbReference type="ARBA" id="ARBA00004651"/>
    </source>
</evidence>
<keyword evidence="10" id="KW-1185">Reference proteome</keyword>
<keyword evidence="4 6" id="KW-1133">Transmembrane helix</keyword>
<evidence type="ECO:0000256" key="5">
    <source>
        <dbReference type="ARBA" id="ARBA00023136"/>
    </source>
</evidence>
<name>A0A327NI44_9BACT</name>
<keyword evidence="2" id="KW-1003">Cell membrane</keyword>
<dbReference type="Pfam" id="PF12704">
    <property type="entry name" value="MacB_PCD"/>
    <property type="match status" value="2"/>
</dbReference>
<feature type="transmembrane region" description="Helical" evidence="6">
    <location>
        <begin position="841"/>
        <end position="861"/>
    </location>
</feature>
<dbReference type="GO" id="GO:0022857">
    <property type="term" value="F:transmembrane transporter activity"/>
    <property type="evidence" value="ECO:0007669"/>
    <property type="project" value="TreeGrafter"/>
</dbReference>
<dbReference type="InterPro" id="IPR047699">
    <property type="entry name" value="Permease_put_prefix"/>
</dbReference>
<feature type="transmembrane region" description="Helical" evidence="6">
    <location>
        <begin position="755"/>
        <end position="779"/>
    </location>
</feature>
<proteinExistence type="predicted"/>
<feature type="transmembrane region" description="Helical" evidence="6">
    <location>
        <begin position="365"/>
        <end position="387"/>
    </location>
</feature>
<keyword evidence="5 6" id="KW-0472">Membrane</keyword>
<evidence type="ECO:0000259" key="7">
    <source>
        <dbReference type="Pfam" id="PF02687"/>
    </source>
</evidence>
<evidence type="ECO:0000256" key="3">
    <source>
        <dbReference type="ARBA" id="ARBA00022692"/>
    </source>
</evidence>
<protein>
    <submittedName>
        <fullName evidence="9">ABC transporter permease</fullName>
    </submittedName>
</protein>
<dbReference type="NCBIfam" id="NF038404">
    <property type="entry name" value="perm_prefix_2"/>
    <property type="match status" value="1"/>
</dbReference>
<evidence type="ECO:0000313" key="9">
    <source>
        <dbReference type="EMBL" id="RAI73604.1"/>
    </source>
</evidence>
<dbReference type="PANTHER" id="PTHR30572">
    <property type="entry name" value="MEMBRANE COMPONENT OF TRANSPORTER-RELATED"/>
    <property type="match status" value="1"/>
</dbReference>
<feature type="domain" description="MacB-like periplasmic core" evidence="8">
    <location>
        <begin position="581"/>
        <end position="681"/>
    </location>
</feature>
<organism evidence="9 10">
    <name type="scientific">Spirosoma telluris</name>
    <dbReference type="NCBI Taxonomy" id="2183553"/>
    <lineage>
        <taxon>Bacteria</taxon>
        <taxon>Pseudomonadati</taxon>
        <taxon>Bacteroidota</taxon>
        <taxon>Cytophagia</taxon>
        <taxon>Cytophagales</taxon>
        <taxon>Cytophagaceae</taxon>
        <taxon>Spirosoma</taxon>
    </lineage>
</organism>
<keyword evidence="3 6" id="KW-0812">Transmembrane</keyword>
<accession>A0A327NI44</accession>
<feature type="transmembrane region" description="Helical" evidence="6">
    <location>
        <begin position="510"/>
        <end position="529"/>
    </location>
</feature>
<feature type="domain" description="MacB-like periplasmic core" evidence="8">
    <location>
        <begin position="94"/>
        <end position="308"/>
    </location>
</feature>
<dbReference type="InterPro" id="IPR025857">
    <property type="entry name" value="MacB_PCD"/>
</dbReference>
<dbReference type="InterPro" id="IPR050250">
    <property type="entry name" value="Macrolide_Exporter_MacB"/>
</dbReference>
<sequence length="878" mass="98535">MTPPRLADRLLNWFCAPHLREEVLGDLHERYARRIERVGETKARRRYWLDVLAYVRPEFIRRRPLEFTNPRPTDMIRNYVKIAWRNLMLNKAFTAINMMGLAIGLASFMLIAVFVYTELRYDNYPSDASNIYRVQVSVAGNGDVAVYPNVDAGVGEGIQRTFPEVKAATRFLPVSDYIQYKNNQFKELHLAFADSNFLSLFSIPFSKGNAATALIAPNSIVISTEFARKYFGDEDPIGKTLAVGTQRAAFTVTGIIDKVPDNSHFHADAFLSLSSRHIANPTWSNIGFFTYLALNDKADPKKLEAKFPQLVAKYVVPEVQRDMGVSLAEAQKSVETFRFSLQPLTDIHLYSNTKYELEPNGDIKYVYIFSALALFILLLACINFTNLSTAQAAKRSREVGIRKVMGSIKNQIVFQFLTESVLLTFLAMVCAYGLVFLLLPYFNQVANKQISFSFFLSYQAILALLLASFLAGILAGIYPAFFLSSFSIIKTLKGAFFGKGSQKKSLHSGLIVFQFSISTILLIATIVVYKQLQYMQTKKLGYDKDQVIALPDTRLLGDKQLAFKDQLLQNSHVVAASLSRYTPGGTMMDGTQIYPKNETSNGTEIHANIFHVDYDYLRTLGIQVVQGRNFSRDFPTDSISGVLINESAVHELGWKGTNPIGKSVVRSGNHEYKVIGVVRDFNYVSVKQKVSPLMLMMGRNAGGIVLKIKTTDVAGFLADLKTQWEAFNPNGPLEYHFLDDQFANFYASEQQTQRLFSAFALLAVIIASLGLFALSAFVIEQRTKEVGIRKVMGASVPGIVQLLVKDFVRLVLIAVVIASPIAWYTMHHWLQDFAYRIDVEWWMFALSGLMALSIALLTVSYQSIKAALMNPVKSLRSE</sequence>
<dbReference type="EMBL" id="QLII01000001">
    <property type="protein sequence ID" value="RAI73604.1"/>
    <property type="molecule type" value="Genomic_DNA"/>
</dbReference>
<feature type="transmembrane region" description="Helical" evidence="6">
    <location>
        <begin position="461"/>
        <end position="489"/>
    </location>
</feature>
<dbReference type="InterPro" id="IPR003838">
    <property type="entry name" value="ABC3_permease_C"/>
</dbReference>
<evidence type="ECO:0000256" key="4">
    <source>
        <dbReference type="ARBA" id="ARBA00022989"/>
    </source>
</evidence>
<feature type="domain" description="ABC3 transporter permease C-terminal" evidence="7">
    <location>
        <begin position="371"/>
        <end position="486"/>
    </location>
</feature>
<evidence type="ECO:0000256" key="2">
    <source>
        <dbReference type="ARBA" id="ARBA00022475"/>
    </source>
</evidence>
<dbReference type="RefSeq" id="WP_111340482.1">
    <property type="nucleotide sequence ID" value="NZ_QLII01000001.1"/>
</dbReference>
<feature type="transmembrane region" description="Helical" evidence="6">
    <location>
        <begin position="412"/>
        <end position="441"/>
    </location>
</feature>
<reference evidence="9 10" key="1">
    <citation type="submission" date="2018-06" db="EMBL/GenBank/DDBJ databases">
        <title>Spirosoma sp. HMF3257 Genome sequencing and assembly.</title>
        <authorList>
            <person name="Kang H."/>
            <person name="Cha I."/>
            <person name="Kim H."/>
            <person name="Kang J."/>
            <person name="Joh K."/>
        </authorList>
    </citation>
    <scope>NUCLEOTIDE SEQUENCE [LARGE SCALE GENOMIC DNA]</scope>
    <source>
        <strain evidence="9 10">HMF3257</strain>
    </source>
</reference>
<comment type="subcellular location">
    <subcellularLocation>
        <location evidence="1">Cell membrane</location>
        <topology evidence="1">Multi-pass membrane protein</topology>
    </subcellularLocation>
</comment>
<dbReference type="PANTHER" id="PTHR30572:SF18">
    <property type="entry name" value="ABC-TYPE MACROLIDE FAMILY EXPORT SYSTEM PERMEASE COMPONENT 2"/>
    <property type="match status" value="1"/>
</dbReference>
<feature type="transmembrane region" description="Helical" evidence="6">
    <location>
        <begin position="95"/>
        <end position="116"/>
    </location>
</feature>
<dbReference type="GO" id="GO:0005886">
    <property type="term" value="C:plasma membrane"/>
    <property type="evidence" value="ECO:0007669"/>
    <property type="project" value="UniProtKB-SubCell"/>
</dbReference>
<feature type="domain" description="ABC3 transporter permease C-terminal" evidence="7">
    <location>
        <begin position="758"/>
        <end position="871"/>
    </location>
</feature>
<evidence type="ECO:0000313" key="10">
    <source>
        <dbReference type="Proteomes" id="UP000249016"/>
    </source>
</evidence>
<dbReference type="Proteomes" id="UP000249016">
    <property type="component" value="Unassembled WGS sequence"/>
</dbReference>
<feature type="transmembrane region" description="Helical" evidence="6">
    <location>
        <begin position="807"/>
        <end position="826"/>
    </location>
</feature>
<evidence type="ECO:0000256" key="6">
    <source>
        <dbReference type="SAM" id="Phobius"/>
    </source>
</evidence>
<dbReference type="AlphaFoldDB" id="A0A327NI44"/>
<comment type="caution">
    <text evidence="9">The sequence shown here is derived from an EMBL/GenBank/DDBJ whole genome shotgun (WGS) entry which is preliminary data.</text>
</comment>
<dbReference type="Pfam" id="PF02687">
    <property type="entry name" value="FtsX"/>
    <property type="match status" value="2"/>
</dbReference>
<dbReference type="OrthoDB" id="5933722at2"/>
<gene>
    <name evidence="9" type="ORF">HMF3257_02685</name>
</gene>